<protein>
    <submittedName>
        <fullName evidence="5">Arrestin C-terminal-like domain-containing protein</fullName>
    </submittedName>
</protein>
<dbReference type="SMART" id="SM01017">
    <property type="entry name" value="Arrestin_C"/>
    <property type="match status" value="1"/>
</dbReference>
<dbReference type="InterPro" id="IPR011022">
    <property type="entry name" value="Arrestin_C-like"/>
</dbReference>
<dbReference type="InterPro" id="IPR014752">
    <property type="entry name" value="Arrestin-like_C"/>
</dbReference>
<feature type="region of interest" description="Disordered" evidence="3">
    <location>
        <begin position="452"/>
        <end position="516"/>
    </location>
</feature>
<feature type="compositionally biased region" description="Pro residues" evidence="3">
    <location>
        <begin position="587"/>
        <end position="599"/>
    </location>
</feature>
<keyword evidence="6" id="KW-1185">Reference proteome</keyword>
<dbReference type="Pfam" id="PF02752">
    <property type="entry name" value="Arrestin_C"/>
    <property type="match status" value="1"/>
</dbReference>
<feature type="compositionally biased region" description="Low complexity" evidence="3">
    <location>
        <begin position="480"/>
        <end position="493"/>
    </location>
</feature>
<evidence type="ECO:0000259" key="4">
    <source>
        <dbReference type="SMART" id="SM01017"/>
    </source>
</evidence>
<dbReference type="RefSeq" id="XP_070917481.1">
    <property type="nucleotide sequence ID" value="XM_071061380.1"/>
</dbReference>
<evidence type="ECO:0000313" key="5">
    <source>
        <dbReference type="EMBL" id="GAB1315750.1"/>
    </source>
</evidence>
<comment type="similarity">
    <text evidence="1">Belongs to the arrestin family.</text>
</comment>
<dbReference type="Pfam" id="PF00339">
    <property type="entry name" value="Arrestin_N"/>
    <property type="match status" value="1"/>
</dbReference>
<dbReference type="InterPro" id="IPR050357">
    <property type="entry name" value="Arrestin_domain-protein"/>
</dbReference>
<dbReference type="InterPro" id="IPR014756">
    <property type="entry name" value="Ig_E-set"/>
</dbReference>
<dbReference type="EMBL" id="BAAFSV010000003">
    <property type="protein sequence ID" value="GAB1315750.1"/>
    <property type="molecule type" value="Genomic_DNA"/>
</dbReference>
<dbReference type="PANTHER" id="PTHR11188">
    <property type="entry name" value="ARRESTIN DOMAIN CONTAINING PROTEIN"/>
    <property type="match status" value="1"/>
</dbReference>
<dbReference type="Gene3D" id="2.60.40.640">
    <property type="match status" value="1"/>
</dbReference>
<name>A0ABQ0GDX1_9PEZI</name>
<proteinExistence type="inferred from homology"/>
<feature type="domain" description="Arrestin C-terminal-like" evidence="4">
    <location>
        <begin position="198"/>
        <end position="348"/>
    </location>
</feature>
<sequence length="647" mass="70911">MPSFNRFTSVTGKHACTLFEIRLENDFIVFRGGDHEASGQLLKGTVVLCLSAPLKVENIYLKLTGTLQHGWADSKTTVAGVSSQNFGKTWQFYEHRWRPFVGIGAPLDPAPAGYPYQTKGVTLPAGNYEWPFELMLDGDMTESVEGLREASITYKLKATVTRGKLAHDLHTYKRLRIIRTLEASALEFLHAMSVENIWPNKVEYSIVAPQKAVVFGSCIPLEMRFTPLLKGLDMGDITIKLIETHDIIFQTNHAVREHKKEREVDLWTITLDRHKHWQDMIDDTGQEGWVVNASLNLPKKLSRCLQDVNAKGIKIRHKLKVVVALKNPDGHVSELRATLPLSIFISPNMPLDEEGNLVRQLPNATSREAAVIAPPSYSEHVLDQLYEGVDPAALHTPTGGRSGVTSPSHGHSRAASAENLATMFQNNGLAAPPTLGAAISPALLSSRLQSMSLEQHHSNTSWNSTPSTAGSRPSSPPRTSDGSSPNSPSASVPLTRHTSADQSPGMHTPEHVDLPEIRELCKVPSYRTAVKTPVRPLNNYSDGSALPDYITATSAPGSPRLAAAAPVTGDGLGIIVEGPVPHSLEPAPVPREPTSPPRPRSSRRPAMHRRRTTSSLVMLPFPHLFQAHVEGSERGRSHLLPRERLFA</sequence>
<feature type="region of interest" description="Disordered" evidence="3">
    <location>
        <begin position="392"/>
        <end position="414"/>
    </location>
</feature>
<feature type="compositionally biased region" description="Basic residues" evidence="3">
    <location>
        <begin position="600"/>
        <end position="612"/>
    </location>
</feature>
<feature type="compositionally biased region" description="Polar residues" evidence="3">
    <location>
        <begin position="452"/>
        <end position="473"/>
    </location>
</feature>
<reference evidence="5 6" key="1">
    <citation type="submission" date="2024-09" db="EMBL/GenBank/DDBJ databases">
        <title>Itraconazole resistance in Madurella fahalii resulting from another homologue of gene encoding cytochrome P450 14-alpha sterol demethylase (CYP51).</title>
        <authorList>
            <person name="Yoshioka I."/>
            <person name="Fahal A.H."/>
            <person name="Kaneko S."/>
            <person name="Yaguchi T."/>
        </authorList>
    </citation>
    <scope>NUCLEOTIDE SEQUENCE [LARGE SCALE GENOMIC DNA]</scope>
    <source>
        <strain evidence="5 6">IFM 68171</strain>
    </source>
</reference>
<dbReference type="PANTHER" id="PTHR11188:SF17">
    <property type="entry name" value="FI21816P1"/>
    <property type="match status" value="1"/>
</dbReference>
<dbReference type="GeneID" id="98176703"/>
<dbReference type="SUPFAM" id="SSF81296">
    <property type="entry name" value="E set domains"/>
    <property type="match status" value="1"/>
</dbReference>
<dbReference type="InterPro" id="IPR011021">
    <property type="entry name" value="Arrestin-like_N"/>
</dbReference>
<evidence type="ECO:0000256" key="3">
    <source>
        <dbReference type="SAM" id="MobiDB-lite"/>
    </source>
</evidence>
<accession>A0ABQ0GDX1</accession>
<evidence type="ECO:0000313" key="6">
    <source>
        <dbReference type="Proteomes" id="UP001628179"/>
    </source>
</evidence>
<comment type="subunit">
    <text evidence="2">Interacts with hulA.</text>
</comment>
<dbReference type="Proteomes" id="UP001628179">
    <property type="component" value="Unassembled WGS sequence"/>
</dbReference>
<comment type="caution">
    <text evidence="5">The sequence shown here is derived from an EMBL/GenBank/DDBJ whole genome shotgun (WGS) entry which is preliminary data.</text>
</comment>
<evidence type="ECO:0000256" key="1">
    <source>
        <dbReference type="ARBA" id="ARBA00005298"/>
    </source>
</evidence>
<evidence type="ECO:0000256" key="2">
    <source>
        <dbReference type="ARBA" id="ARBA00038766"/>
    </source>
</evidence>
<gene>
    <name evidence="5" type="ORF">MFIFM68171_05960</name>
</gene>
<organism evidence="5 6">
    <name type="scientific">Madurella fahalii</name>
    <dbReference type="NCBI Taxonomy" id="1157608"/>
    <lineage>
        <taxon>Eukaryota</taxon>
        <taxon>Fungi</taxon>
        <taxon>Dikarya</taxon>
        <taxon>Ascomycota</taxon>
        <taxon>Pezizomycotina</taxon>
        <taxon>Sordariomycetes</taxon>
        <taxon>Sordariomycetidae</taxon>
        <taxon>Sordariales</taxon>
        <taxon>Sordariales incertae sedis</taxon>
        <taxon>Madurella</taxon>
    </lineage>
</organism>
<feature type="region of interest" description="Disordered" evidence="3">
    <location>
        <begin position="580"/>
        <end position="613"/>
    </location>
</feature>